<dbReference type="InterPro" id="IPR046164">
    <property type="entry name" value="DUF6166"/>
</dbReference>
<gene>
    <name evidence="1" type="ORF">BAA01_11755</name>
</gene>
<sequence>MQVIECGRCGRALKNPKARELGYGLICWRKIQGETARDQRNADDSIVITPTIADGYAGARGPDGTVKVVRIRNGVQEPLRHLVHHSPDGFNWGYGGSGPADLARSIIGDVLGTTDPEPEIYQEFKRDFIAGLYQNQWEIPLVNIELWLKFFRVEREKAAL</sequence>
<protein>
    <submittedName>
        <fullName evidence="1">Uncharacterized protein</fullName>
    </submittedName>
</protein>
<proteinExistence type="predicted"/>
<name>A0A1Y3PH45_9BACI</name>
<evidence type="ECO:0000313" key="1">
    <source>
        <dbReference type="EMBL" id="OUM86672.1"/>
    </source>
</evidence>
<accession>A0A1Y3PH45</accession>
<dbReference type="InterPro" id="IPR046053">
    <property type="entry name" value="DUF6011"/>
</dbReference>
<dbReference type="EMBL" id="LZRT01000087">
    <property type="protein sequence ID" value="OUM86672.1"/>
    <property type="molecule type" value="Genomic_DNA"/>
</dbReference>
<evidence type="ECO:0000313" key="2">
    <source>
        <dbReference type="Proteomes" id="UP000196475"/>
    </source>
</evidence>
<dbReference type="Pfam" id="PF19474">
    <property type="entry name" value="DUF6011"/>
    <property type="match status" value="1"/>
</dbReference>
<reference evidence="2" key="1">
    <citation type="submission" date="2016-06" db="EMBL/GenBank/DDBJ databases">
        <authorList>
            <person name="Nascimento L."/>
            <person name="Pereira R.V."/>
            <person name="Martins L.F."/>
            <person name="Quaggio R.B."/>
            <person name="Silva A.M."/>
            <person name="Setubal J.C."/>
        </authorList>
    </citation>
    <scope>NUCLEOTIDE SEQUENCE [LARGE SCALE GENOMIC DNA]</scope>
</reference>
<organism evidence="1 2">
    <name type="scientific">Bacillus thermozeamaize</name>
    <dbReference type="NCBI Taxonomy" id="230954"/>
    <lineage>
        <taxon>Bacteria</taxon>
        <taxon>Bacillati</taxon>
        <taxon>Bacillota</taxon>
        <taxon>Bacilli</taxon>
        <taxon>Bacillales</taxon>
        <taxon>Bacillaceae</taxon>
        <taxon>Bacillus</taxon>
    </lineage>
</organism>
<dbReference type="AlphaFoldDB" id="A0A1Y3PH45"/>
<comment type="caution">
    <text evidence="1">The sequence shown here is derived from an EMBL/GenBank/DDBJ whole genome shotgun (WGS) entry which is preliminary data.</text>
</comment>
<dbReference type="Pfam" id="PF19663">
    <property type="entry name" value="DUF6166"/>
    <property type="match status" value="1"/>
</dbReference>
<dbReference type="Proteomes" id="UP000196475">
    <property type="component" value="Unassembled WGS sequence"/>
</dbReference>